<name>A0A9W9J1J1_9EURO</name>
<dbReference type="Proteomes" id="UP001150879">
    <property type="component" value="Unassembled WGS sequence"/>
</dbReference>
<reference evidence="1" key="2">
    <citation type="journal article" date="2023" name="IMA Fungus">
        <title>Comparative genomic study of the Penicillium genus elucidates a diverse pangenome and 15 lateral gene transfer events.</title>
        <authorList>
            <person name="Petersen C."/>
            <person name="Sorensen T."/>
            <person name="Nielsen M.R."/>
            <person name="Sondergaard T.E."/>
            <person name="Sorensen J.L."/>
            <person name="Fitzpatrick D.A."/>
            <person name="Frisvad J.C."/>
            <person name="Nielsen K.L."/>
        </authorList>
    </citation>
    <scope>NUCLEOTIDE SEQUENCE</scope>
    <source>
        <strain evidence="1">IBT 16849</strain>
    </source>
</reference>
<proteinExistence type="predicted"/>
<accession>A0A9W9J1J1</accession>
<dbReference type="OrthoDB" id="5296964at2759"/>
<reference evidence="1" key="1">
    <citation type="submission" date="2022-11" db="EMBL/GenBank/DDBJ databases">
        <authorList>
            <person name="Petersen C."/>
        </authorList>
    </citation>
    <scope>NUCLEOTIDE SEQUENCE</scope>
    <source>
        <strain evidence="1">IBT 16849</strain>
    </source>
</reference>
<sequence>MQRIDTSSWDIYIAYGNRRRNDTLHWILLLANPGSDRCTWYHVVGGPTQGRPYQPKIEANKRVNNFGIASKVWISRIPASEINKVKVTAQSVPASAGPQKYWLGLNANTWSLLAPVRITAPKSSPLALSNVEA</sequence>
<gene>
    <name evidence="1" type="ORF">N7472_010676</name>
</gene>
<dbReference type="EMBL" id="JAPQKP010000006">
    <property type="protein sequence ID" value="KAJ5185836.1"/>
    <property type="molecule type" value="Genomic_DNA"/>
</dbReference>
<protein>
    <submittedName>
        <fullName evidence="1">Uncharacterized protein</fullName>
    </submittedName>
</protein>
<evidence type="ECO:0000313" key="2">
    <source>
        <dbReference type="Proteomes" id="UP001150879"/>
    </source>
</evidence>
<evidence type="ECO:0000313" key="1">
    <source>
        <dbReference type="EMBL" id="KAJ5185836.1"/>
    </source>
</evidence>
<dbReference type="AlphaFoldDB" id="A0A9W9J1J1"/>
<keyword evidence="2" id="KW-1185">Reference proteome</keyword>
<organism evidence="1 2">
    <name type="scientific">Penicillium cf. griseofulvum</name>
    <dbReference type="NCBI Taxonomy" id="2972120"/>
    <lineage>
        <taxon>Eukaryota</taxon>
        <taxon>Fungi</taxon>
        <taxon>Dikarya</taxon>
        <taxon>Ascomycota</taxon>
        <taxon>Pezizomycotina</taxon>
        <taxon>Eurotiomycetes</taxon>
        <taxon>Eurotiomycetidae</taxon>
        <taxon>Eurotiales</taxon>
        <taxon>Aspergillaceae</taxon>
        <taxon>Penicillium</taxon>
    </lineage>
</organism>
<comment type="caution">
    <text evidence="1">The sequence shown here is derived from an EMBL/GenBank/DDBJ whole genome shotgun (WGS) entry which is preliminary data.</text>
</comment>